<dbReference type="AlphaFoldDB" id="A0A448BP70"/>
<accession>A0A448BP70</accession>
<dbReference type="Pfam" id="PF01636">
    <property type="entry name" value="APH"/>
    <property type="match status" value="1"/>
</dbReference>
<reference evidence="2 3" key="1">
    <citation type="submission" date="2018-12" db="EMBL/GenBank/DDBJ databases">
        <authorList>
            <consortium name="Pathogen Informatics"/>
        </authorList>
    </citation>
    <scope>NUCLEOTIDE SEQUENCE [LARGE SCALE GENOMIC DNA]</scope>
    <source>
        <strain evidence="2 3">NCTC10783</strain>
    </source>
</reference>
<protein>
    <submittedName>
        <fullName evidence="2">Aminoglycoside gentamicin resistance protein</fullName>
    </submittedName>
</protein>
<dbReference type="PANTHER" id="PTHR21310:SF15">
    <property type="entry name" value="AMINOGLYCOSIDE PHOSPHOTRANSFERASE DOMAIN-CONTAINING PROTEIN"/>
    <property type="match status" value="1"/>
</dbReference>
<sequence length="296" mass="32677">MKEPRALEEYRRAIVAACPELADATFAILASGWHSTAVEVGGRWVFKFPRGAEAEAALLREAAVLRLVRPAVSLPVPAPQVFAGPPLFSRHEKLPGGYLLGEDYRRLDEPARQAVGDALGRFYAELHRLPPARMRAVGALPVRPWESPTAMRRRALPLLPAAWRERAERLVREYAKLPADPLGSIFGFFDGHGWNMAFDSEAGRLNGVYDFADAGIGPLHQEFIYSAFIDADLTERIVAAYERFSGRRLERRRIALLTAAHRLSELAELADEPRHLPDMLAGALDGLALAEAQGLA</sequence>
<dbReference type="Gene3D" id="3.90.1200.10">
    <property type="match status" value="1"/>
</dbReference>
<proteinExistence type="predicted"/>
<gene>
    <name evidence="2" type="ORF">NCTC10783_02997</name>
</gene>
<dbReference type="PANTHER" id="PTHR21310">
    <property type="entry name" value="AMINOGLYCOSIDE PHOSPHOTRANSFERASE-RELATED-RELATED"/>
    <property type="match status" value="1"/>
</dbReference>
<dbReference type="InterPro" id="IPR051678">
    <property type="entry name" value="AGP_Transferase"/>
</dbReference>
<name>A0A448BP70_PSEFL</name>
<organism evidence="2 3">
    <name type="scientific">Pseudomonas fluorescens</name>
    <dbReference type="NCBI Taxonomy" id="294"/>
    <lineage>
        <taxon>Bacteria</taxon>
        <taxon>Pseudomonadati</taxon>
        <taxon>Pseudomonadota</taxon>
        <taxon>Gammaproteobacteria</taxon>
        <taxon>Pseudomonadales</taxon>
        <taxon>Pseudomonadaceae</taxon>
        <taxon>Pseudomonas</taxon>
    </lineage>
</organism>
<dbReference type="EMBL" id="LR134300">
    <property type="protein sequence ID" value="VEE47119.1"/>
    <property type="molecule type" value="Genomic_DNA"/>
</dbReference>
<dbReference type="Gene3D" id="3.30.200.20">
    <property type="entry name" value="Phosphorylase Kinase, domain 1"/>
    <property type="match status" value="1"/>
</dbReference>
<evidence type="ECO:0000313" key="3">
    <source>
        <dbReference type="Proteomes" id="UP000278078"/>
    </source>
</evidence>
<dbReference type="InterPro" id="IPR011009">
    <property type="entry name" value="Kinase-like_dom_sf"/>
</dbReference>
<evidence type="ECO:0000259" key="1">
    <source>
        <dbReference type="Pfam" id="PF01636"/>
    </source>
</evidence>
<dbReference type="InterPro" id="IPR002575">
    <property type="entry name" value="Aminoglycoside_PTrfase"/>
</dbReference>
<evidence type="ECO:0000313" key="2">
    <source>
        <dbReference type="EMBL" id="VEE47119.1"/>
    </source>
</evidence>
<dbReference type="Proteomes" id="UP000278078">
    <property type="component" value="Chromosome"/>
</dbReference>
<feature type="domain" description="Aminoglycoside phosphotransferase" evidence="1">
    <location>
        <begin position="28"/>
        <end position="253"/>
    </location>
</feature>
<dbReference type="SUPFAM" id="SSF56112">
    <property type="entry name" value="Protein kinase-like (PK-like)"/>
    <property type="match status" value="1"/>
</dbReference>